<evidence type="ECO:0000313" key="1">
    <source>
        <dbReference type="EMBL" id="GAA0213845.1"/>
    </source>
</evidence>
<name>A0ABN0T6K8_9FIRM</name>
<proteinExistence type="predicted"/>
<keyword evidence="2" id="KW-1185">Reference proteome</keyword>
<accession>A0ABN0T6K8</accession>
<comment type="caution">
    <text evidence="1">The sequence shown here is derived from an EMBL/GenBank/DDBJ whole genome shotgun (WGS) entry which is preliminary data.</text>
</comment>
<dbReference type="EMBL" id="BAAACR010000012">
    <property type="protein sequence ID" value="GAA0213845.1"/>
    <property type="molecule type" value="Genomic_DNA"/>
</dbReference>
<reference evidence="1 2" key="1">
    <citation type="journal article" date="2019" name="Int. J. Syst. Evol. Microbiol.">
        <title>The Global Catalogue of Microorganisms (GCM) 10K type strain sequencing project: providing services to taxonomists for standard genome sequencing and annotation.</title>
        <authorList>
            <consortium name="The Broad Institute Genomics Platform"/>
            <consortium name="The Broad Institute Genome Sequencing Center for Infectious Disease"/>
            <person name="Wu L."/>
            <person name="Ma J."/>
        </authorList>
    </citation>
    <scope>NUCLEOTIDE SEQUENCE [LARGE SCALE GENOMIC DNA]</scope>
    <source>
        <strain evidence="1 2">JCM 8542</strain>
    </source>
</reference>
<evidence type="ECO:0000313" key="2">
    <source>
        <dbReference type="Proteomes" id="UP001500399"/>
    </source>
</evidence>
<sequence>MLSQKFKEDALHALEEMSAEELIRVLKKIGSVQENTVSISIALPKPPRFHFSTAEEITPVIEQQIIMKKQPRYQFDLPKMGDVLPQWGDAA</sequence>
<protein>
    <submittedName>
        <fullName evidence="1">Uncharacterized protein</fullName>
    </submittedName>
</protein>
<gene>
    <name evidence="1" type="ORF">GCM10008919_16370</name>
</gene>
<dbReference type="Proteomes" id="UP001500399">
    <property type="component" value="Unassembled WGS sequence"/>
</dbReference>
<organism evidence="1 2">
    <name type="scientific">Selenomonas dianae</name>
    <dbReference type="NCBI Taxonomy" id="135079"/>
    <lineage>
        <taxon>Bacteria</taxon>
        <taxon>Bacillati</taxon>
        <taxon>Bacillota</taxon>
        <taxon>Negativicutes</taxon>
        <taxon>Selenomonadales</taxon>
        <taxon>Selenomonadaceae</taxon>
        <taxon>Selenomonas</taxon>
    </lineage>
</organism>